<protein>
    <submittedName>
        <fullName evidence="1">PA3496 family putative envelope integrity protein</fullName>
    </submittedName>
</protein>
<proteinExistence type="predicted"/>
<reference evidence="2" key="1">
    <citation type="journal article" date="2019" name="Int. J. Syst. Evol. Microbiol.">
        <title>The Global Catalogue of Microorganisms (GCM) 10K type strain sequencing project: providing services to taxonomists for standard genome sequencing and annotation.</title>
        <authorList>
            <consortium name="The Broad Institute Genomics Platform"/>
            <consortium name="The Broad Institute Genome Sequencing Center for Infectious Disease"/>
            <person name="Wu L."/>
            <person name="Ma J."/>
        </authorList>
    </citation>
    <scope>NUCLEOTIDE SEQUENCE [LARGE SCALE GENOMIC DNA]</scope>
    <source>
        <strain evidence="2">KCTC 52438</strain>
    </source>
</reference>
<dbReference type="Proteomes" id="UP001595476">
    <property type="component" value="Unassembled WGS sequence"/>
</dbReference>
<gene>
    <name evidence="1" type="ORF">ACFOEK_17315</name>
</gene>
<dbReference type="EMBL" id="JBHRSZ010000007">
    <property type="protein sequence ID" value="MFC3152801.1"/>
    <property type="molecule type" value="Genomic_DNA"/>
</dbReference>
<sequence>MINGEKVSEVKTEILNASMHVELDGKKAREQEKCKKMRAARLSIELYREQQELRHQIEEFPFDE</sequence>
<name>A0ABV7HMS7_9GAMM</name>
<organism evidence="1 2">
    <name type="scientific">Litoribrevibacter euphylliae</name>
    <dbReference type="NCBI Taxonomy" id="1834034"/>
    <lineage>
        <taxon>Bacteria</taxon>
        <taxon>Pseudomonadati</taxon>
        <taxon>Pseudomonadota</taxon>
        <taxon>Gammaproteobacteria</taxon>
        <taxon>Oceanospirillales</taxon>
        <taxon>Oceanospirillaceae</taxon>
        <taxon>Litoribrevibacter</taxon>
    </lineage>
</organism>
<dbReference type="RefSeq" id="WP_386722725.1">
    <property type="nucleotide sequence ID" value="NZ_JBHRSZ010000007.1"/>
</dbReference>
<evidence type="ECO:0000313" key="1">
    <source>
        <dbReference type="EMBL" id="MFC3152801.1"/>
    </source>
</evidence>
<dbReference type="InterPro" id="IPR058059">
    <property type="entry name" value="PA3496-like"/>
</dbReference>
<evidence type="ECO:0000313" key="2">
    <source>
        <dbReference type="Proteomes" id="UP001595476"/>
    </source>
</evidence>
<dbReference type="NCBIfam" id="NF046101">
    <property type="entry name" value="PA3496_fam"/>
    <property type="match status" value="1"/>
</dbReference>
<accession>A0ABV7HMS7</accession>
<comment type="caution">
    <text evidence="1">The sequence shown here is derived from an EMBL/GenBank/DDBJ whole genome shotgun (WGS) entry which is preliminary data.</text>
</comment>
<keyword evidence="2" id="KW-1185">Reference proteome</keyword>